<organism evidence="1 2">
    <name type="scientific">Fictibacillus halophilus</name>
    <dbReference type="NCBI Taxonomy" id="1610490"/>
    <lineage>
        <taxon>Bacteria</taxon>
        <taxon>Bacillati</taxon>
        <taxon>Bacillota</taxon>
        <taxon>Bacilli</taxon>
        <taxon>Bacillales</taxon>
        <taxon>Fictibacillaceae</taxon>
        <taxon>Fictibacillus</taxon>
    </lineage>
</organism>
<evidence type="ECO:0000313" key="1">
    <source>
        <dbReference type="EMBL" id="MET3728203.1"/>
    </source>
</evidence>
<reference evidence="1 2" key="1">
    <citation type="submission" date="2024-06" db="EMBL/GenBank/DDBJ databases">
        <title>Genomic Encyclopedia of Type Strains, Phase IV (KMG-IV): sequencing the most valuable type-strain genomes for metagenomic binning, comparative biology and taxonomic classification.</title>
        <authorList>
            <person name="Goeker M."/>
        </authorList>
    </citation>
    <scope>NUCLEOTIDE SEQUENCE [LARGE SCALE GENOMIC DNA]</scope>
    <source>
        <strain evidence="1 2">DSM 100124</strain>
    </source>
</reference>
<keyword evidence="2" id="KW-1185">Reference proteome</keyword>
<sequence length="40" mass="5050">MNWNWNETIINLQYSYENLKQLLNDFCENKSKYTQFEMVR</sequence>
<dbReference type="RefSeq" id="WP_269819568.1">
    <property type="nucleotide sequence ID" value="NZ_JAEACF010000001.1"/>
</dbReference>
<proteinExistence type="predicted"/>
<evidence type="ECO:0000313" key="2">
    <source>
        <dbReference type="Proteomes" id="UP001549097"/>
    </source>
</evidence>
<dbReference type="Proteomes" id="UP001549097">
    <property type="component" value="Unassembled WGS sequence"/>
</dbReference>
<accession>A0ABV2LHZ7</accession>
<protein>
    <submittedName>
        <fullName evidence="1">Uncharacterized protein</fullName>
    </submittedName>
</protein>
<dbReference type="EMBL" id="JBEPMP010000001">
    <property type="protein sequence ID" value="MET3728203.1"/>
    <property type="molecule type" value="Genomic_DNA"/>
</dbReference>
<gene>
    <name evidence="1" type="ORF">ABID52_001784</name>
</gene>
<comment type="caution">
    <text evidence="1">The sequence shown here is derived from an EMBL/GenBank/DDBJ whole genome shotgun (WGS) entry which is preliminary data.</text>
</comment>
<name>A0ABV2LHZ7_9BACL</name>